<reference evidence="8 9" key="1">
    <citation type="journal article" date="2013" name="Genome Biol. Evol.">
        <title>Genomes of Stigonematalean cyanobacteria (subsection V) and the evolution of oxygenic photosynthesis from prokaryotes to plastids.</title>
        <authorList>
            <person name="Dagan T."/>
            <person name="Roettger M."/>
            <person name="Stucken K."/>
            <person name="Landan G."/>
            <person name="Koch R."/>
            <person name="Major P."/>
            <person name="Gould S.B."/>
            <person name="Goremykin V.V."/>
            <person name="Rippka R."/>
            <person name="Tandeau de Marsac N."/>
            <person name="Gugger M."/>
            <person name="Lockhart P.J."/>
            <person name="Allen J.F."/>
            <person name="Brune I."/>
            <person name="Maus I."/>
            <person name="Puhler A."/>
            <person name="Martin W.F."/>
        </authorList>
    </citation>
    <scope>NUCLEOTIDE SEQUENCE [LARGE SCALE GENOMIC DNA]</scope>
    <source>
        <strain evidence="8 9">PCC 7110</strain>
    </source>
</reference>
<dbReference type="PANTHER" id="PTHR33653">
    <property type="entry name" value="RIBONUCLEASE VAPC2"/>
    <property type="match status" value="1"/>
</dbReference>
<accession>A0A139WWZ3</accession>
<keyword evidence="3" id="KW-0540">Nuclease</keyword>
<keyword evidence="5" id="KW-0378">Hydrolase</keyword>
<evidence type="ECO:0000256" key="7">
    <source>
        <dbReference type="ARBA" id="ARBA00038093"/>
    </source>
</evidence>
<dbReference type="PANTHER" id="PTHR33653:SF1">
    <property type="entry name" value="RIBONUCLEASE VAPC2"/>
    <property type="match status" value="1"/>
</dbReference>
<evidence type="ECO:0000313" key="9">
    <source>
        <dbReference type="Proteomes" id="UP000076925"/>
    </source>
</evidence>
<dbReference type="AlphaFoldDB" id="A0A139WWZ3"/>
<dbReference type="GO" id="GO:0046872">
    <property type="term" value="F:metal ion binding"/>
    <property type="evidence" value="ECO:0007669"/>
    <property type="project" value="UniProtKB-KW"/>
</dbReference>
<proteinExistence type="inferred from homology"/>
<evidence type="ECO:0000256" key="5">
    <source>
        <dbReference type="ARBA" id="ARBA00022801"/>
    </source>
</evidence>
<evidence type="ECO:0000313" key="8">
    <source>
        <dbReference type="EMBL" id="KYC36950.1"/>
    </source>
</evidence>
<keyword evidence="9" id="KW-1185">Reference proteome</keyword>
<evidence type="ECO:0000256" key="1">
    <source>
        <dbReference type="ARBA" id="ARBA00001946"/>
    </source>
</evidence>
<dbReference type="InterPro" id="IPR050556">
    <property type="entry name" value="Type_II_TA_system_RNase"/>
</dbReference>
<dbReference type="EMBL" id="ANNX02000047">
    <property type="protein sequence ID" value="KYC36950.1"/>
    <property type="molecule type" value="Genomic_DNA"/>
</dbReference>
<keyword evidence="6" id="KW-0460">Magnesium</keyword>
<comment type="similarity">
    <text evidence="7">Belongs to the PINc/VapC protein family.</text>
</comment>
<sequence length="141" mass="16375">MIYILDTDHVSLFLQSNQAVVSRVALVAPNLAVTIITVQEAFNGWVVKINARSESENLVRLYTQLWTTQEFFKGVRILNFDTTAYNCYDRLLREYPQLNKKRLLKDLRIASIALSVNAVMVTRNQKDFSQIPDLRLEDWTH</sequence>
<gene>
    <name evidence="8" type="ORF">WA1_45695</name>
</gene>
<name>A0A139WWZ3_9CYAN</name>
<keyword evidence="4" id="KW-0479">Metal-binding</keyword>
<dbReference type="RefSeq" id="WP_017744212.1">
    <property type="nucleotide sequence ID" value="NZ_KQ976354.1"/>
</dbReference>
<comment type="cofactor">
    <cofactor evidence="1">
        <name>Mg(2+)</name>
        <dbReference type="ChEBI" id="CHEBI:18420"/>
    </cofactor>
</comment>
<dbReference type="GO" id="GO:0004518">
    <property type="term" value="F:nuclease activity"/>
    <property type="evidence" value="ECO:0007669"/>
    <property type="project" value="UniProtKB-KW"/>
</dbReference>
<comment type="caution">
    <text evidence="8">The sequence shown here is derived from an EMBL/GenBank/DDBJ whole genome shotgun (WGS) entry which is preliminary data.</text>
</comment>
<organism evidence="8 9">
    <name type="scientific">Scytonema hofmannii PCC 7110</name>
    <dbReference type="NCBI Taxonomy" id="128403"/>
    <lineage>
        <taxon>Bacteria</taxon>
        <taxon>Bacillati</taxon>
        <taxon>Cyanobacteriota</taxon>
        <taxon>Cyanophyceae</taxon>
        <taxon>Nostocales</taxon>
        <taxon>Scytonemataceae</taxon>
        <taxon>Scytonema</taxon>
    </lineage>
</organism>
<evidence type="ECO:0000256" key="2">
    <source>
        <dbReference type="ARBA" id="ARBA00022649"/>
    </source>
</evidence>
<protein>
    <submittedName>
        <fullName evidence="8">Nuclease</fullName>
    </submittedName>
</protein>
<dbReference type="SUPFAM" id="SSF88723">
    <property type="entry name" value="PIN domain-like"/>
    <property type="match status" value="1"/>
</dbReference>
<keyword evidence="2" id="KW-1277">Toxin-antitoxin system</keyword>
<evidence type="ECO:0000256" key="4">
    <source>
        <dbReference type="ARBA" id="ARBA00022723"/>
    </source>
</evidence>
<dbReference type="GO" id="GO:0016787">
    <property type="term" value="F:hydrolase activity"/>
    <property type="evidence" value="ECO:0007669"/>
    <property type="project" value="UniProtKB-KW"/>
</dbReference>
<evidence type="ECO:0000256" key="3">
    <source>
        <dbReference type="ARBA" id="ARBA00022722"/>
    </source>
</evidence>
<dbReference type="STRING" id="128403.WA1_45695"/>
<dbReference type="InterPro" id="IPR029060">
    <property type="entry name" value="PIN-like_dom_sf"/>
</dbReference>
<dbReference type="OrthoDB" id="574223at2"/>
<dbReference type="CDD" id="cd09881">
    <property type="entry name" value="PIN_VapC4-5_FitB-like"/>
    <property type="match status" value="1"/>
</dbReference>
<dbReference type="Gene3D" id="3.40.50.1010">
    <property type="entry name" value="5'-nuclease"/>
    <property type="match status" value="1"/>
</dbReference>
<evidence type="ECO:0000256" key="6">
    <source>
        <dbReference type="ARBA" id="ARBA00022842"/>
    </source>
</evidence>
<dbReference type="Proteomes" id="UP000076925">
    <property type="component" value="Unassembled WGS sequence"/>
</dbReference>